<dbReference type="Pfam" id="PF13976">
    <property type="entry name" value="gag_pre-integrs"/>
    <property type="match status" value="1"/>
</dbReference>
<dbReference type="InterPro" id="IPR036397">
    <property type="entry name" value="RNaseH_sf"/>
</dbReference>
<feature type="domain" description="Integrase catalytic" evidence="1">
    <location>
        <begin position="64"/>
        <end position="228"/>
    </location>
</feature>
<gene>
    <name evidence="2" type="ORF">CEURO_LOCUS15494</name>
</gene>
<accession>A0A9P0ZHT4</accession>
<evidence type="ECO:0000313" key="3">
    <source>
        <dbReference type="Proteomes" id="UP001152484"/>
    </source>
</evidence>
<evidence type="ECO:0000259" key="1">
    <source>
        <dbReference type="PROSITE" id="PS50994"/>
    </source>
</evidence>
<dbReference type="InterPro" id="IPR001584">
    <property type="entry name" value="Integrase_cat-core"/>
</dbReference>
<sequence>MDPSHKCLAAVVETPELWHCRLGHPSHNVMKTIGSLNLSFENKVCDACMRGKQTREVFSINYTRAFEAFEMIHCDVWGPYRTQASCGSRYFLTVVDDYFRAVWIYLMREKNEVGQILKNFLAMAKLQFKQEGKIIRTDNGTEFQCMKKYFLGLGIIFQTSCVDTPQQNGRVERKHRHILNVERSLRFHAHLPIQFWGEYILTAGYLINRLPSPLLHGKTPCELLFGKAPLYNQLRVFGCLCYASNINRSRDKFESRIRKCVFLTKGLEGF</sequence>
<organism evidence="2 3">
    <name type="scientific">Cuscuta europaea</name>
    <name type="common">European dodder</name>
    <dbReference type="NCBI Taxonomy" id="41803"/>
    <lineage>
        <taxon>Eukaryota</taxon>
        <taxon>Viridiplantae</taxon>
        <taxon>Streptophyta</taxon>
        <taxon>Embryophyta</taxon>
        <taxon>Tracheophyta</taxon>
        <taxon>Spermatophyta</taxon>
        <taxon>Magnoliopsida</taxon>
        <taxon>eudicotyledons</taxon>
        <taxon>Gunneridae</taxon>
        <taxon>Pentapetalae</taxon>
        <taxon>asterids</taxon>
        <taxon>lamiids</taxon>
        <taxon>Solanales</taxon>
        <taxon>Convolvulaceae</taxon>
        <taxon>Cuscuteae</taxon>
        <taxon>Cuscuta</taxon>
        <taxon>Cuscuta subgen. Cuscuta</taxon>
    </lineage>
</organism>
<dbReference type="InterPro" id="IPR012337">
    <property type="entry name" value="RNaseH-like_sf"/>
</dbReference>
<dbReference type="GO" id="GO:0003676">
    <property type="term" value="F:nucleic acid binding"/>
    <property type="evidence" value="ECO:0007669"/>
    <property type="project" value="InterPro"/>
</dbReference>
<keyword evidence="3" id="KW-1185">Reference proteome</keyword>
<dbReference type="InterPro" id="IPR039537">
    <property type="entry name" value="Retrotran_Ty1/copia-like"/>
</dbReference>
<dbReference type="GO" id="GO:0015074">
    <property type="term" value="P:DNA integration"/>
    <property type="evidence" value="ECO:0007669"/>
    <property type="project" value="InterPro"/>
</dbReference>
<dbReference type="Proteomes" id="UP001152484">
    <property type="component" value="Unassembled WGS sequence"/>
</dbReference>
<dbReference type="OrthoDB" id="414945at2759"/>
<dbReference type="AlphaFoldDB" id="A0A9P0ZHT4"/>
<dbReference type="PROSITE" id="PS50994">
    <property type="entry name" value="INTEGRASE"/>
    <property type="match status" value="1"/>
</dbReference>
<reference evidence="2" key="1">
    <citation type="submission" date="2022-07" db="EMBL/GenBank/DDBJ databases">
        <authorList>
            <person name="Macas J."/>
            <person name="Novak P."/>
            <person name="Neumann P."/>
        </authorList>
    </citation>
    <scope>NUCLEOTIDE SEQUENCE</scope>
</reference>
<dbReference type="PANTHER" id="PTHR42648:SF31">
    <property type="entry name" value="RNA-DIRECTED DNA POLYMERASE"/>
    <property type="match status" value="1"/>
</dbReference>
<dbReference type="Gene3D" id="3.30.420.10">
    <property type="entry name" value="Ribonuclease H-like superfamily/Ribonuclease H"/>
    <property type="match status" value="1"/>
</dbReference>
<dbReference type="InterPro" id="IPR025724">
    <property type="entry name" value="GAG-pre-integrase_dom"/>
</dbReference>
<name>A0A9P0ZHT4_CUSEU</name>
<proteinExistence type="predicted"/>
<comment type="caution">
    <text evidence="2">The sequence shown here is derived from an EMBL/GenBank/DDBJ whole genome shotgun (WGS) entry which is preliminary data.</text>
</comment>
<dbReference type="EMBL" id="CAMAPE010000038">
    <property type="protein sequence ID" value="CAH9101689.1"/>
    <property type="molecule type" value="Genomic_DNA"/>
</dbReference>
<dbReference type="PANTHER" id="PTHR42648">
    <property type="entry name" value="TRANSPOSASE, PUTATIVE-RELATED"/>
    <property type="match status" value="1"/>
</dbReference>
<protein>
    <recommendedName>
        <fullName evidence="1">Integrase catalytic domain-containing protein</fullName>
    </recommendedName>
</protein>
<evidence type="ECO:0000313" key="2">
    <source>
        <dbReference type="EMBL" id="CAH9101689.1"/>
    </source>
</evidence>
<dbReference type="SUPFAM" id="SSF53098">
    <property type="entry name" value="Ribonuclease H-like"/>
    <property type="match status" value="1"/>
</dbReference>